<keyword evidence="2" id="KW-1185">Reference proteome</keyword>
<evidence type="ECO:0000313" key="1">
    <source>
        <dbReference type="EMBL" id="KAJ4460021.1"/>
    </source>
</evidence>
<proteinExistence type="predicted"/>
<reference evidence="1" key="1">
    <citation type="journal article" date="2022" name="bioRxiv">
        <title>Genomics of Preaxostyla Flagellates Illuminates Evolutionary Transitions and the Path Towards Mitochondrial Loss.</title>
        <authorList>
            <person name="Novak L.V.F."/>
            <person name="Treitli S.C."/>
            <person name="Pyrih J."/>
            <person name="Halakuc P."/>
            <person name="Pipaliya S.V."/>
            <person name="Vacek V."/>
            <person name="Brzon O."/>
            <person name="Soukal P."/>
            <person name="Eme L."/>
            <person name="Dacks J.B."/>
            <person name="Karnkowska A."/>
            <person name="Elias M."/>
            <person name="Hampl V."/>
        </authorList>
    </citation>
    <scope>NUCLEOTIDE SEQUENCE</scope>
    <source>
        <strain evidence="1">RCP-MX</strain>
    </source>
</reference>
<accession>A0ABQ8UPQ1</accession>
<sequence length="86" mass="9064">MLNPAGTIITTRQEPWGLVEGMKTLQCTTVMVSCRLKEPSHALSPAAVPAVVYDVALSFSLVISGFGAAPSHRAAVVKGRDDRRGA</sequence>
<comment type="caution">
    <text evidence="1">The sequence shown here is derived from an EMBL/GenBank/DDBJ whole genome shotgun (WGS) entry which is preliminary data.</text>
</comment>
<name>A0ABQ8UPQ1_9EUKA</name>
<dbReference type="EMBL" id="JAPMOS010000015">
    <property type="protein sequence ID" value="KAJ4460021.1"/>
    <property type="molecule type" value="Genomic_DNA"/>
</dbReference>
<protein>
    <submittedName>
        <fullName evidence="1">Uncharacterized protein</fullName>
    </submittedName>
</protein>
<gene>
    <name evidence="1" type="ORF">PAPYR_3733</name>
</gene>
<organism evidence="1 2">
    <name type="scientific">Paratrimastix pyriformis</name>
    <dbReference type="NCBI Taxonomy" id="342808"/>
    <lineage>
        <taxon>Eukaryota</taxon>
        <taxon>Metamonada</taxon>
        <taxon>Preaxostyla</taxon>
        <taxon>Paratrimastigidae</taxon>
        <taxon>Paratrimastix</taxon>
    </lineage>
</organism>
<dbReference type="Proteomes" id="UP001141327">
    <property type="component" value="Unassembled WGS sequence"/>
</dbReference>
<evidence type="ECO:0000313" key="2">
    <source>
        <dbReference type="Proteomes" id="UP001141327"/>
    </source>
</evidence>